<dbReference type="EMBL" id="LCKT01000011">
    <property type="protein sequence ID" value="KKU04701.1"/>
    <property type="molecule type" value="Genomic_DNA"/>
</dbReference>
<dbReference type="PANTHER" id="PTHR37938">
    <property type="entry name" value="BLL0215 PROTEIN"/>
    <property type="match status" value="1"/>
</dbReference>
<keyword evidence="1" id="KW-0472">Membrane</keyword>
<accession>A0A0G1M8W1</accession>
<reference evidence="2 3" key="1">
    <citation type="journal article" date="2015" name="Nature">
        <title>rRNA introns, odd ribosomes, and small enigmatic genomes across a large radiation of phyla.</title>
        <authorList>
            <person name="Brown C.T."/>
            <person name="Hug L.A."/>
            <person name="Thomas B.C."/>
            <person name="Sharon I."/>
            <person name="Castelle C.J."/>
            <person name="Singh A."/>
            <person name="Wilkins M.J."/>
            <person name="Williams K.H."/>
            <person name="Banfield J.F."/>
        </authorList>
    </citation>
    <scope>NUCLEOTIDE SEQUENCE [LARGE SCALE GENOMIC DNA]</scope>
</reference>
<name>A0A0G1M8W1_9BACT</name>
<organism evidence="2 3">
    <name type="scientific">Candidatus Giovannonibacteria bacterium GW2011_GWA2_45_21</name>
    <dbReference type="NCBI Taxonomy" id="1618649"/>
    <lineage>
        <taxon>Bacteria</taxon>
        <taxon>Candidatus Giovannoniibacteriota</taxon>
    </lineage>
</organism>
<comment type="caution">
    <text evidence="2">The sequence shown here is derived from an EMBL/GenBank/DDBJ whole genome shotgun (WGS) entry which is preliminary data.</text>
</comment>
<evidence type="ECO:0000256" key="1">
    <source>
        <dbReference type="SAM" id="Phobius"/>
    </source>
</evidence>
<dbReference type="AlphaFoldDB" id="A0A0G1M8W1"/>
<keyword evidence="1" id="KW-0812">Transmembrane</keyword>
<protein>
    <submittedName>
        <fullName evidence="2">Uncharacterized protein</fullName>
    </submittedName>
</protein>
<sequence length="156" mass="18102">MLNLDPEEKVLLIMRHHWITLVGPTFIVFFSLIIPWIFASISRPFFSFAVSIWYLITLMMAFGFWIDYYLDALVITDKRILDIDQIGLFKHTVSEFRMERVQDVTIEVPNFAATFFHYGNIKIQTAGESFFSITEVPSPHIARDLILKHAKSAAQT</sequence>
<feature type="transmembrane region" description="Helical" evidence="1">
    <location>
        <begin position="18"/>
        <end position="39"/>
    </location>
</feature>
<keyword evidence="1" id="KW-1133">Transmembrane helix</keyword>
<evidence type="ECO:0000313" key="2">
    <source>
        <dbReference type="EMBL" id="KKU04701.1"/>
    </source>
</evidence>
<dbReference type="PANTHER" id="PTHR37938:SF1">
    <property type="entry name" value="BLL0215 PROTEIN"/>
    <property type="match status" value="1"/>
</dbReference>
<gene>
    <name evidence="2" type="ORF">UX06_C0011G0012</name>
</gene>
<evidence type="ECO:0000313" key="3">
    <source>
        <dbReference type="Proteomes" id="UP000034696"/>
    </source>
</evidence>
<dbReference type="Proteomes" id="UP000034696">
    <property type="component" value="Unassembled WGS sequence"/>
</dbReference>
<feature type="transmembrane region" description="Helical" evidence="1">
    <location>
        <begin position="45"/>
        <end position="70"/>
    </location>
</feature>
<proteinExistence type="predicted"/>